<proteinExistence type="inferred from homology"/>
<organism evidence="12 13">
    <name type="scientific">Vanilla planifolia</name>
    <name type="common">Vanilla</name>
    <dbReference type="NCBI Taxonomy" id="51239"/>
    <lineage>
        <taxon>Eukaryota</taxon>
        <taxon>Viridiplantae</taxon>
        <taxon>Streptophyta</taxon>
        <taxon>Embryophyta</taxon>
        <taxon>Tracheophyta</taxon>
        <taxon>Spermatophyta</taxon>
        <taxon>Magnoliopsida</taxon>
        <taxon>Liliopsida</taxon>
        <taxon>Asparagales</taxon>
        <taxon>Orchidaceae</taxon>
        <taxon>Vanilloideae</taxon>
        <taxon>Vanilleae</taxon>
        <taxon>Vanilla</taxon>
    </lineage>
</organism>
<dbReference type="GO" id="GO:0015095">
    <property type="term" value="F:magnesium ion transmembrane transporter activity"/>
    <property type="evidence" value="ECO:0007669"/>
    <property type="project" value="InterPro"/>
</dbReference>
<comment type="function">
    <text evidence="9">Acts as a Mg(2+) transporter. Can also transport other divalent cations such as Fe(2+), Sr(2+), Ba(2+), Mn(2+) and Co(2+) but to a much less extent than Mg(2+).</text>
</comment>
<keyword evidence="8 11" id="KW-0472">Membrane</keyword>
<dbReference type="Proteomes" id="UP000639772">
    <property type="component" value="Chromosome 11"/>
</dbReference>
<evidence type="ECO:0000313" key="12">
    <source>
        <dbReference type="EMBL" id="KAG0462726.1"/>
    </source>
</evidence>
<comment type="subunit">
    <text evidence="4">Homodimer.</text>
</comment>
<evidence type="ECO:0000256" key="6">
    <source>
        <dbReference type="ARBA" id="ARBA00022753"/>
    </source>
</evidence>
<dbReference type="PANTHER" id="PTHR38390">
    <property type="entry name" value="OS01G0103900 PROTEIN"/>
    <property type="match status" value="1"/>
</dbReference>
<keyword evidence="7 11" id="KW-1133">Transmembrane helix</keyword>
<dbReference type="PANTHER" id="PTHR38390:SF2">
    <property type="entry name" value="OS01G0103900 PROTEIN"/>
    <property type="match status" value="1"/>
</dbReference>
<feature type="transmembrane region" description="Helical" evidence="11">
    <location>
        <begin position="299"/>
        <end position="317"/>
    </location>
</feature>
<evidence type="ECO:0000256" key="10">
    <source>
        <dbReference type="SAM" id="MobiDB-lite"/>
    </source>
</evidence>
<dbReference type="OrthoDB" id="1906673at2759"/>
<evidence type="ECO:0000256" key="5">
    <source>
        <dbReference type="ARBA" id="ARBA00022692"/>
    </source>
</evidence>
<evidence type="ECO:0000256" key="1">
    <source>
        <dbReference type="ARBA" id="ARBA00004141"/>
    </source>
</evidence>
<dbReference type="GO" id="GO:0005769">
    <property type="term" value="C:early endosome"/>
    <property type="evidence" value="ECO:0007669"/>
    <property type="project" value="UniProtKB-SubCell"/>
</dbReference>
<evidence type="ECO:0000256" key="4">
    <source>
        <dbReference type="ARBA" id="ARBA00011738"/>
    </source>
</evidence>
<evidence type="ECO:0000313" key="13">
    <source>
        <dbReference type="Proteomes" id="UP000639772"/>
    </source>
</evidence>
<dbReference type="InterPro" id="IPR008521">
    <property type="entry name" value="Mg_trans_NIPA"/>
</dbReference>
<name>A0A835PY99_VANPL</name>
<evidence type="ECO:0000256" key="7">
    <source>
        <dbReference type="ARBA" id="ARBA00022989"/>
    </source>
</evidence>
<evidence type="ECO:0000256" key="2">
    <source>
        <dbReference type="ARBA" id="ARBA00004412"/>
    </source>
</evidence>
<feature type="transmembrane region" description="Helical" evidence="11">
    <location>
        <begin position="195"/>
        <end position="216"/>
    </location>
</feature>
<reference evidence="12 13" key="1">
    <citation type="journal article" date="2020" name="Nat. Food">
        <title>A phased Vanilla planifolia genome enables genetic improvement of flavour and production.</title>
        <authorList>
            <person name="Hasing T."/>
            <person name="Tang H."/>
            <person name="Brym M."/>
            <person name="Khazi F."/>
            <person name="Huang T."/>
            <person name="Chambers A.H."/>
        </authorList>
    </citation>
    <scope>NUCLEOTIDE SEQUENCE [LARGE SCALE GENOMIC DNA]</scope>
    <source>
        <tissue evidence="12">Leaf</tissue>
    </source>
</reference>
<comment type="similarity">
    <text evidence="3">Belongs to the NIPA (TC 2.A.7) family.</text>
</comment>
<evidence type="ECO:0008006" key="14">
    <source>
        <dbReference type="Google" id="ProtNLM"/>
    </source>
</evidence>
<keyword evidence="5 11" id="KW-0812">Transmembrane</keyword>
<dbReference type="EMBL" id="JADCNM010000011">
    <property type="protein sequence ID" value="KAG0462726.1"/>
    <property type="molecule type" value="Genomic_DNA"/>
</dbReference>
<sequence length="1097" mass="122603">MGQWVIGAIINLIGSIAINFGINLLKLGHDQREKLSELRYDGANRKLHMKHVIHFQTWRVGIFCFAMGNCLNFVSLAYAAQSLLAALGSVQFVSNIVFSYFVLKVTVTVKVVVATAFIIVGNISLVYFGNHQSPVYTPEELRQKYTNFAFLIYCFALMAVVAANWNIYRRLSFSLLSGEAHRSASGYNLSPCWRMLLPFSYAVISGALGSCSVLFAKSLSNMLRLSMTRNYHFHSLFTYSILLLFFATAGFWMARLNEGLSLFDAILIVPMFQIAWTFFSSCTGFMYFQEYKVFDMLRAKMFVLGIAFIFVGITMLAPDDSKGRNLKDSLLLFFFFSSNSCIRCNEGKQATNTPEEVDESKSSLRAMLVKAKGVKAKDACSVPVGLNEESINASSFLVMPMASSRTKGFRGSTFDRKLSEKFFKRTNKMGVGPPGNRYYLTGPRLALVLKLAFGVEGNRREMTHLCFLLDLRSIPSSLLRDLKQSLLRLADLYVACGGGSDRLVPKMESLTLPNRIGLCYIQGNESASTELKIAFTLGGNFSLLNFHHAVNNLPVNFPDELNGHLSIEGNDQVEVSIGKILSDEFLDMCGGEGKLKKVIVITASTFTSSESLHKILMNAATQHVKIEFVLLERETIPCNEALENFNRLINSLNQLQNCVVHKHVTDTWILYGLVKAWLQDLRNDIKALQAHFIFKHAIYGSSNQISCLLSASTDMILDGFSFCQTCRCNGYPIECSCSKTKKNVGPVTFLELEESGLIDCAVKAGGRIALFLPSSESKTSLQMESGLMKLNVVERTNLASVNEGLIMGTSYFVTPLCHEWEGFSDEHDDLEMNAHTFYGICESLFHLDQGFVCSSSCNLETMTDGNFISFYLLQPSYHGPMLLRRLASSEEILPIPSQLKKPIVAEEIMNSIQASLSKIEFRDYNPLEHERGLYPQLNKLVEEILELGSHPKMPSSNKPLPTEVDMTPKVEDTLNEKYSTPGKPSATVVMFEKENANRDENTLSSISDEWERILIVDGRDDSFSAGSISESTALSSLPTHEKSLDERTSRILERLEAPKSEPYISDSGHTKKLLLPSDPSPIQPLRPNFQRSKRKLR</sequence>
<protein>
    <recommendedName>
        <fullName evidence="14">Magnesium transporter</fullName>
    </recommendedName>
</protein>
<evidence type="ECO:0000256" key="3">
    <source>
        <dbReference type="ARBA" id="ARBA00007001"/>
    </source>
</evidence>
<dbReference type="SUPFAM" id="SSF103481">
    <property type="entry name" value="Multidrug resistance efflux transporter EmrE"/>
    <property type="match status" value="1"/>
</dbReference>
<accession>A0A835PY99</accession>
<dbReference type="InterPro" id="IPR037185">
    <property type="entry name" value="EmrE-like"/>
</dbReference>
<feature type="transmembrane region" description="Helical" evidence="11">
    <location>
        <begin position="100"/>
        <end position="128"/>
    </location>
</feature>
<feature type="region of interest" description="Disordered" evidence="10">
    <location>
        <begin position="1053"/>
        <end position="1097"/>
    </location>
</feature>
<dbReference type="GO" id="GO:0016020">
    <property type="term" value="C:membrane"/>
    <property type="evidence" value="ECO:0007669"/>
    <property type="project" value="UniProtKB-SubCell"/>
</dbReference>
<dbReference type="AlphaFoldDB" id="A0A835PY99"/>
<feature type="transmembrane region" description="Helical" evidence="11">
    <location>
        <begin position="58"/>
        <end position="80"/>
    </location>
</feature>
<feature type="transmembrane region" description="Helical" evidence="11">
    <location>
        <begin position="236"/>
        <end position="254"/>
    </location>
</feature>
<comment type="subcellular location">
    <subcellularLocation>
        <location evidence="2">Early endosome</location>
    </subcellularLocation>
    <subcellularLocation>
        <location evidence="1">Membrane</location>
        <topology evidence="1">Multi-pass membrane protein</topology>
    </subcellularLocation>
</comment>
<keyword evidence="6" id="KW-0967">Endosome</keyword>
<feature type="transmembrane region" description="Helical" evidence="11">
    <location>
        <begin position="6"/>
        <end position="25"/>
    </location>
</feature>
<comment type="caution">
    <text evidence="12">The sequence shown here is derived from an EMBL/GenBank/DDBJ whole genome shotgun (WGS) entry which is preliminary data.</text>
</comment>
<evidence type="ECO:0000256" key="11">
    <source>
        <dbReference type="SAM" id="Phobius"/>
    </source>
</evidence>
<dbReference type="Pfam" id="PF05653">
    <property type="entry name" value="Mg_trans_NIPA"/>
    <property type="match status" value="2"/>
</dbReference>
<feature type="transmembrane region" description="Helical" evidence="11">
    <location>
        <begin position="148"/>
        <end position="168"/>
    </location>
</feature>
<evidence type="ECO:0000256" key="9">
    <source>
        <dbReference type="ARBA" id="ARBA00025284"/>
    </source>
</evidence>
<gene>
    <name evidence="12" type="ORF">HPP92_021202</name>
</gene>
<feature type="transmembrane region" description="Helical" evidence="11">
    <location>
        <begin position="266"/>
        <end position="287"/>
    </location>
</feature>
<evidence type="ECO:0000256" key="8">
    <source>
        <dbReference type="ARBA" id="ARBA00023136"/>
    </source>
</evidence>